<proteinExistence type="predicted"/>
<evidence type="ECO:0000313" key="2">
    <source>
        <dbReference type="Proteomes" id="UP001358586"/>
    </source>
</evidence>
<protein>
    <submittedName>
        <fullName evidence="1">Uncharacterized protein</fullName>
    </submittedName>
</protein>
<evidence type="ECO:0000313" key="1">
    <source>
        <dbReference type="EMBL" id="KAK5835382.1"/>
    </source>
</evidence>
<reference evidence="1 2" key="1">
    <citation type="submission" date="2023-03" db="EMBL/GenBank/DDBJ databases">
        <title>WGS of Gossypium arboreum.</title>
        <authorList>
            <person name="Yu D."/>
        </authorList>
    </citation>
    <scope>NUCLEOTIDE SEQUENCE [LARGE SCALE GENOMIC DNA]</scope>
    <source>
        <tissue evidence="1">Leaf</tissue>
    </source>
</reference>
<comment type="caution">
    <text evidence="1">The sequence shown here is derived from an EMBL/GenBank/DDBJ whole genome shotgun (WGS) entry which is preliminary data.</text>
</comment>
<gene>
    <name evidence="1" type="ORF">PVK06_011070</name>
</gene>
<accession>A0ABR0Q8L0</accession>
<keyword evidence="2" id="KW-1185">Reference proteome</keyword>
<name>A0ABR0Q8L0_GOSAR</name>
<dbReference type="EMBL" id="JARKNE010000004">
    <property type="protein sequence ID" value="KAK5835382.1"/>
    <property type="molecule type" value="Genomic_DNA"/>
</dbReference>
<organism evidence="1 2">
    <name type="scientific">Gossypium arboreum</name>
    <name type="common">Tree cotton</name>
    <name type="synonym">Gossypium nanking</name>
    <dbReference type="NCBI Taxonomy" id="29729"/>
    <lineage>
        <taxon>Eukaryota</taxon>
        <taxon>Viridiplantae</taxon>
        <taxon>Streptophyta</taxon>
        <taxon>Embryophyta</taxon>
        <taxon>Tracheophyta</taxon>
        <taxon>Spermatophyta</taxon>
        <taxon>Magnoliopsida</taxon>
        <taxon>eudicotyledons</taxon>
        <taxon>Gunneridae</taxon>
        <taxon>Pentapetalae</taxon>
        <taxon>rosids</taxon>
        <taxon>malvids</taxon>
        <taxon>Malvales</taxon>
        <taxon>Malvaceae</taxon>
        <taxon>Malvoideae</taxon>
        <taxon>Gossypium</taxon>
    </lineage>
</organism>
<sequence length="191" mass="21954">MFIAHPIFLRFFPLNTLIEESLFLDPHDPCSEVYLLRLKICCSQMRCDDPEKKNHISCQQVEVIIGLRITLTALILMKCNRTQNHPQFPTLCSAFFPHQVETISAISKPFEAPHSYKAKPLCNPPSFASSIRVSPKMGDNKVQAWKPESLELERAPSKIPSALETSAGNRPTIDQTLTPEFWFRYQWPRNR</sequence>
<dbReference type="Proteomes" id="UP001358586">
    <property type="component" value="Chromosome 4"/>
</dbReference>